<dbReference type="Gene3D" id="3.90.45.10">
    <property type="entry name" value="Peptide deformylase"/>
    <property type="match status" value="1"/>
</dbReference>
<reference evidence="7" key="1">
    <citation type="journal article" date="2019" name="Int. J. Syst. Evol. Microbiol.">
        <title>The Global Catalogue of Microorganisms (GCM) 10K type strain sequencing project: providing services to taxonomists for standard genome sequencing and annotation.</title>
        <authorList>
            <consortium name="The Broad Institute Genomics Platform"/>
            <consortium name="The Broad Institute Genome Sequencing Center for Infectious Disease"/>
            <person name="Wu L."/>
            <person name="Ma J."/>
        </authorList>
    </citation>
    <scope>NUCLEOTIDE SEQUENCE [LARGE SCALE GENOMIC DNA]</scope>
    <source>
        <strain evidence="7">JCM 4087</strain>
    </source>
</reference>
<dbReference type="EC" id="3.5.1.88" evidence="5"/>
<organism evidence="6 7">
    <name type="scientific">Acidicapsa dinghuensis</name>
    <dbReference type="NCBI Taxonomy" id="2218256"/>
    <lineage>
        <taxon>Bacteria</taxon>
        <taxon>Pseudomonadati</taxon>
        <taxon>Acidobacteriota</taxon>
        <taxon>Terriglobia</taxon>
        <taxon>Terriglobales</taxon>
        <taxon>Acidobacteriaceae</taxon>
        <taxon>Acidicapsa</taxon>
    </lineage>
</organism>
<comment type="function">
    <text evidence="5">Removes the formyl group from the N-terminal Met of newly synthesized proteins. Requires at least a dipeptide for an efficient rate of reaction. N-terminal L-methionine is a prerequisite for activity but the enzyme has broad specificity at other positions.</text>
</comment>
<dbReference type="PANTHER" id="PTHR10458">
    <property type="entry name" value="PEPTIDE DEFORMYLASE"/>
    <property type="match status" value="1"/>
</dbReference>
<dbReference type="CDD" id="cd00487">
    <property type="entry name" value="Pep_deformylase"/>
    <property type="match status" value="1"/>
</dbReference>
<comment type="similarity">
    <text evidence="1 5">Belongs to the polypeptide deformylase family.</text>
</comment>
<keyword evidence="7" id="KW-1185">Reference proteome</keyword>
<evidence type="ECO:0000256" key="5">
    <source>
        <dbReference type="HAMAP-Rule" id="MF_00163"/>
    </source>
</evidence>
<dbReference type="NCBIfam" id="NF001159">
    <property type="entry name" value="PRK00150.1-3"/>
    <property type="match status" value="1"/>
</dbReference>
<protein>
    <recommendedName>
        <fullName evidence="5">Peptide deformylase</fullName>
        <shortName evidence="5">PDF</shortName>
        <ecNumber evidence="5">3.5.1.88</ecNumber>
    </recommendedName>
    <alternativeName>
        <fullName evidence="5">Polypeptide deformylase</fullName>
    </alternativeName>
</protein>
<evidence type="ECO:0000256" key="2">
    <source>
        <dbReference type="ARBA" id="ARBA00022723"/>
    </source>
</evidence>
<feature type="binding site" evidence="5">
    <location>
        <position position="152"/>
    </location>
    <ligand>
        <name>Fe cation</name>
        <dbReference type="ChEBI" id="CHEBI:24875"/>
    </ligand>
</feature>
<evidence type="ECO:0000313" key="7">
    <source>
        <dbReference type="Proteomes" id="UP001596091"/>
    </source>
</evidence>
<dbReference type="RefSeq" id="WP_263338197.1">
    <property type="nucleotide sequence ID" value="NZ_JAGSYH010000004.1"/>
</dbReference>
<comment type="cofactor">
    <cofactor evidence="5">
        <name>Fe(2+)</name>
        <dbReference type="ChEBI" id="CHEBI:29033"/>
    </cofactor>
    <text evidence="5">Binds 1 Fe(2+) ion.</text>
</comment>
<dbReference type="PANTHER" id="PTHR10458:SF2">
    <property type="entry name" value="PEPTIDE DEFORMYLASE, MITOCHONDRIAL"/>
    <property type="match status" value="1"/>
</dbReference>
<dbReference type="HAMAP" id="MF_00163">
    <property type="entry name" value="Pep_deformylase"/>
    <property type="match status" value="1"/>
</dbReference>
<keyword evidence="2 5" id="KW-0479">Metal-binding</keyword>
<evidence type="ECO:0000313" key="6">
    <source>
        <dbReference type="EMBL" id="MFC5862096.1"/>
    </source>
</evidence>
<feature type="binding site" evidence="5">
    <location>
        <position position="110"/>
    </location>
    <ligand>
        <name>Fe cation</name>
        <dbReference type="ChEBI" id="CHEBI:24875"/>
    </ligand>
</feature>
<dbReference type="InterPro" id="IPR036821">
    <property type="entry name" value="Peptide_deformylase_sf"/>
</dbReference>
<keyword evidence="3 5" id="KW-0378">Hydrolase</keyword>
<proteinExistence type="inferred from homology"/>
<evidence type="ECO:0000256" key="1">
    <source>
        <dbReference type="ARBA" id="ARBA00010759"/>
    </source>
</evidence>
<sequence length="200" mass="22686">MKLKIVAVGEAVLRVPTRPLTSEEIQSAQIQGLIEHMRETLYDAPDVGLAAPQIGLPLQLVVIEDKIEYQATASEAELRERERSPVPFHVLINPKLELLSQSEISFYEGCLSLPGFTAAVPRTRKGTVEAFDHAGQPVHIEATGWYARILQHEIDHLRGTLYIDRMRSRSFSTLDNYNRYWKTRPLGELLELLDSHTSRE</sequence>
<accession>A0ABW1EE04</accession>
<keyword evidence="5" id="KW-0408">Iron</keyword>
<feature type="binding site" evidence="5">
    <location>
        <position position="156"/>
    </location>
    <ligand>
        <name>Fe cation</name>
        <dbReference type="ChEBI" id="CHEBI:24875"/>
    </ligand>
</feature>
<dbReference type="SUPFAM" id="SSF56420">
    <property type="entry name" value="Peptide deformylase"/>
    <property type="match status" value="1"/>
</dbReference>
<evidence type="ECO:0000256" key="3">
    <source>
        <dbReference type="ARBA" id="ARBA00022801"/>
    </source>
</evidence>
<keyword evidence="4 5" id="KW-0648">Protein biosynthesis</keyword>
<dbReference type="Proteomes" id="UP001596091">
    <property type="component" value="Unassembled WGS sequence"/>
</dbReference>
<dbReference type="Pfam" id="PF01327">
    <property type="entry name" value="Pep_deformylase"/>
    <property type="match status" value="1"/>
</dbReference>
<dbReference type="GO" id="GO:0042586">
    <property type="term" value="F:peptide deformylase activity"/>
    <property type="evidence" value="ECO:0007669"/>
    <property type="project" value="UniProtKB-EC"/>
</dbReference>
<gene>
    <name evidence="5 6" type="primary">def</name>
    <name evidence="6" type="ORF">ACFPT7_07310</name>
</gene>
<comment type="caution">
    <text evidence="6">The sequence shown here is derived from an EMBL/GenBank/DDBJ whole genome shotgun (WGS) entry which is preliminary data.</text>
</comment>
<dbReference type="InterPro" id="IPR023635">
    <property type="entry name" value="Peptide_deformylase"/>
</dbReference>
<dbReference type="PRINTS" id="PR01576">
    <property type="entry name" value="PDEFORMYLASE"/>
</dbReference>
<dbReference type="NCBIfam" id="TIGR00079">
    <property type="entry name" value="pept_deformyl"/>
    <property type="match status" value="1"/>
</dbReference>
<feature type="active site" evidence="5">
    <location>
        <position position="153"/>
    </location>
</feature>
<comment type="catalytic activity">
    <reaction evidence="5">
        <text>N-terminal N-formyl-L-methionyl-[peptide] + H2O = N-terminal L-methionyl-[peptide] + formate</text>
        <dbReference type="Rhea" id="RHEA:24420"/>
        <dbReference type="Rhea" id="RHEA-COMP:10639"/>
        <dbReference type="Rhea" id="RHEA-COMP:10640"/>
        <dbReference type="ChEBI" id="CHEBI:15377"/>
        <dbReference type="ChEBI" id="CHEBI:15740"/>
        <dbReference type="ChEBI" id="CHEBI:49298"/>
        <dbReference type="ChEBI" id="CHEBI:64731"/>
        <dbReference type="EC" id="3.5.1.88"/>
    </reaction>
</comment>
<dbReference type="EMBL" id="JBHSPH010000002">
    <property type="protein sequence ID" value="MFC5862096.1"/>
    <property type="molecule type" value="Genomic_DNA"/>
</dbReference>
<name>A0ABW1EE04_9BACT</name>
<dbReference type="PIRSF" id="PIRSF004749">
    <property type="entry name" value="Pep_def"/>
    <property type="match status" value="1"/>
</dbReference>
<evidence type="ECO:0000256" key="4">
    <source>
        <dbReference type="ARBA" id="ARBA00022917"/>
    </source>
</evidence>